<keyword evidence="3" id="KW-1185">Reference proteome</keyword>
<evidence type="ECO:0000256" key="1">
    <source>
        <dbReference type="SAM" id="Phobius"/>
    </source>
</evidence>
<proteinExistence type="predicted"/>
<evidence type="ECO:0000313" key="3">
    <source>
        <dbReference type="Proteomes" id="UP000233293"/>
    </source>
</evidence>
<dbReference type="AlphaFoldDB" id="A0A2N3Q065"/>
<name>A0A2N3Q065_9PROT</name>
<feature type="transmembrane region" description="Helical" evidence="1">
    <location>
        <begin position="29"/>
        <end position="49"/>
    </location>
</feature>
<keyword evidence="1" id="KW-0812">Transmembrane</keyword>
<accession>A0A2N3Q065</accession>
<comment type="caution">
    <text evidence="2">The sequence shown here is derived from an EMBL/GenBank/DDBJ whole genome shotgun (WGS) entry which is preliminary data.</text>
</comment>
<reference evidence="3" key="1">
    <citation type="submission" date="2017-12" db="EMBL/GenBank/DDBJ databases">
        <title>Draft genome sequence of Telmatospirillum siberiense 26-4b1T, an acidotolerant peatland alphaproteobacterium potentially involved in sulfur cycling.</title>
        <authorList>
            <person name="Hausmann B."/>
            <person name="Pjevac P."/>
            <person name="Schreck K."/>
            <person name="Herbold C.W."/>
            <person name="Daims H."/>
            <person name="Wagner M."/>
            <person name="Pester M."/>
            <person name="Loy A."/>
        </authorList>
    </citation>
    <scope>NUCLEOTIDE SEQUENCE [LARGE SCALE GENOMIC DNA]</scope>
    <source>
        <strain evidence="3">26-4b1</strain>
    </source>
</reference>
<evidence type="ECO:0000313" key="2">
    <source>
        <dbReference type="EMBL" id="PKU26043.1"/>
    </source>
</evidence>
<evidence type="ECO:0008006" key="4">
    <source>
        <dbReference type="Google" id="ProtNLM"/>
    </source>
</evidence>
<organism evidence="2 3">
    <name type="scientific">Telmatospirillum siberiense</name>
    <dbReference type="NCBI Taxonomy" id="382514"/>
    <lineage>
        <taxon>Bacteria</taxon>
        <taxon>Pseudomonadati</taxon>
        <taxon>Pseudomonadota</taxon>
        <taxon>Alphaproteobacteria</taxon>
        <taxon>Rhodospirillales</taxon>
        <taxon>Rhodospirillaceae</taxon>
        <taxon>Telmatospirillum</taxon>
    </lineage>
</organism>
<sequence length="108" mass="10976">MVGGLLRASGGTRRTTGAGMRSRLGPAVLGGYPLAAAWVMAVPVLWAAIYPDDPFRLADGVLIGSMSAFAVCALAVLWAFAAPTARHAWIGLLGPAFLLALMAGLGAP</sequence>
<dbReference type="EMBL" id="PIUM01000002">
    <property type="protein sequence ID" value="PKU26043.1"/>
    <property type="molecule type" value="Genomic_DNA"/>
</dbReference>
<gene>
    <name evidence="2" type="ORF">CWS72_02565</name>
</gene>
<keyword evidence="1" id="KW-1133">Transmembrane helix</keyword>
<feature type="transmembrane region" description="Helical" evidence="1">
    <location>
        <begin position="61"/>
        <end position="81"/>
    </location>
</feature>
<feature type="transmembrane region" description="Helical" evidence="1">
    <location>
        <begin position="88"/>
        <end position="107"/>
    </location>
</feature>
<protein>
    <recommendedName>
        <fullName evidence="4">DUF3649 domain-containing protein</fullName>
    </recommendedName>
</protein>
<dbReference type="Proteomes" id="UP000233293">
    <property type="component" value="Unassembled WGS sequence"/>
</dbReference>
<dbReference type="OrthoDB" id="1684279at2"/>
<keyword evidence="1" id="KW-0472">Membrane</keyword>